<dbReference type="SUPFAM" id="SSF51445">
    <property type="entry name" value="(Trans)glycosidases"/>
    <property type="match status" value="2"/>
</dbReference>
<dbReference type="EMBL" id="KZ345730">
    <property type="protein sequence ID" value="PIO72230.1"/>
    <property type="molecule type" value="Genomic_DNA"/>
</dbReference>
<dbReference type="EC" id="3.2.1.35" evidence="3"/>
<name>A0A2G9URV2_TELCI</name>
<dbReference type="GO" id="GO:0005975">
    <property type="term" value="P:carbohydrate metabolic process"/>
    <property type="evidence" value="ECO:0007669"/>
    <property type="project" value="InterPro"/>
</dbReference>
<dbReference type="InterPro" id="IPR013785">
    <property type="entry name" value="Aldolase_TIM"/>
</dbReference>
<evidence type="ECO:0000256" key="1">
    <source>
        <dbReference type="ARBA" id="ARBA00008871"/>
    </source>
</evidence>
<keyword evidence="3" id="KW-0326">Glycosidase</keyword>
<evidence type="ECO:0000313" key="5">
    <source>
        <dbReference type="Proteomes" id="UP000230423"/>
    </source>
</evidence>
<dbReference type="InterPro" id="IPR017853">
    <property type="entry name" value="GH"/>
</dbReference>
<gene>
    <name evidence="4" type="ORF">TELCIR_05849</name>
</gene>
<comment type="catalytic activity">
    <reaction evidence="3">
        <text>Random hydrolysis of (1-&gt;4)-linkages between N-acetyl-beta-D-glucosamine and D-glucuronate residues in hyaluronate.</text>
        <dbReference type="EC" id="3.2.1.35"/>
    </reaction>
</comment>
<dbReference type="PRINTS" id="PR00846">
    <property type="entry name" value="GLHYDRLASE56"/>
</dbReference>
<sequence length="609" mass="71215">MEYCEAGHIEDRVDVCGTCIETPAIVRADNPKRRVVTDWWSGANLDFAITNLSFHGEKVALFYEFFFGRYPYYKHYNRSLPINGGTPQNLTKDQIDLHLNISEYNITKVLPENASGLAIIDFEEWRPLFRQNVNKKKVYQEAAFEIVAKKNLSVQDLNDTAKVEYNEAAKDFILKTIEKAKELRPNASWGLYGFPYCNYDAGKKGKEKYNCSKDYQQYNDEYHKGFRMMYIFNASTALFPSIYYSSNATSEERFNYVQAILREANRIAQKYKPPLPIFPYTKFEYDPLNHNCSFYSDLSKANDFETFPFPHQSMNRNQKSGLWGNYRMTTMCENNLYYWHFVEEYVDGMSGQKFLGKEIVLFYEKDFGEYPYYKEYDPKQPINGGLPQNASLARHLLKVGKQILEGIPDPLFDGLAVIDFEHWRPLYAMNWDKKKVYQKQSLNLVLDKNRSMLEEVAKNVAESEFNEAARNFFVETIKLARRLRSKAHWGYYHYPFCNARGNHSEYSCSQEAKGYNDKLAFLYSASDALFPSIYLNGNKSAGDAFRYVQAVLNETERIAKEQISPLKFYMYTKFEYDPALRDVVRNMKECRNKKCAGVKNCVLKRQLEQ</sequence>
<accession>A0A2G9URV2</accession>
<evidence type="ECO:0000256" key="3">
    <source>
        <dbReference type="RuleBase" id="RU610713"/>
    </source>
</evidence>
<dbReference type="Pfam" id="PF01630">
    <property type="entry name" value="Glyco_hydro_56"/>
    <property type="match status" value="2"/>
</dbReference>
<evidence type="ECO:0000256" key="2">
    <source>
        <dbReference type="ARBA" id="ARBA00023157"/>
    </source>
</evidence>
<dbReference type="GO" id="GO:0030214">
    <property type="term" value="P:hyaluronan catabolic process"/>
    <property type="evidence" value="ECO:0007669"/>
    <property type="project" value="TreeGrafter"/>
</dbReference>
<dbReference type="Gene3D" id="3.20.20.70">
    <property type="entry name" value="Aldolase class I"/>
    <property type="match status" value="2"/>
</dbReference>
<dbReference type="PANTHER" id="PTHR11769:SF35">
    <property type="entry name" value="HYALURONIDASE"/>
    <property type="match status" value="1"/>
</dbReference>
<proteinExistence type="inferred from homology"/>
<dbReference type="Proteomes" id="UP000230423">
    <property type="component" value="Unassembled WGS sequence"/>
</dbReference>
<dbReference type="InterPro" id="IPR018155">
    <property type="entry name" value="Hyaluronidase"/>
</dbReference>
<dbReference type="OrthoDB" id="5796153at2759"/>
<keyword evidence="2" id="KW-1015">Disulfide bond</keyword>
<dbReference type="GO" id="GO:0004415">
    <property type="term" value="F:hyalurononglucosaminidase activity"/>
    <property type="evidence" value="ECO:0007669"/>
    <property type="project" value="UniProtKB-UniRule"/>
</dbReference>
<protein>
    <recommendedName>
        <fullName evidence="3">Hyaluronidase</fullName>
        <ecNumber evidence="3">3.2.1.35</ecNumber>
    </recommendedName>
</protein>
<keyword evidence="5" id="KW-1185">Reference proteome</keyword>
<dbReference type="AlphaFoldDB" id="A0A2G9URV2"/>
<reference evidence="4 5" key="1">
    <citation type="submission" date="2015-09" db="EMBL/GenBank/DDBJ databases">
        <title>Draft genome of the parasitic nematode Teladorsagia circumcincta isolate WARC Sus (inbred).</title>
        <authorList>
            <person name="Mitreva M."/>
        </authorList>
    </citation>
    <scope>NUCLEOTIDE SEQUENCE [LARGE SCALE GENOMIC DNA]</scope>
    <source>
        <strain evidence="4 5">S</strain>
    </source>
</reference>
<keyword evidence="3" id="KW-0378">Hydrolase</keyword>
<comment type="similarity">
    <text evidence="1 3">Belongs to the glycosyl hydrolase 56 family.</text>
</comment>
<dbReference type="PANTHER" id="PTHR11769">
    <property type="entry name" value="HYALURONIDASE"/>
    <property type="match status" value="1"/>
</dbReference>
<evidence type="ECO:0000313" key="4">
    <source>
        <dbReference type="EMBL" id="PIO72230.1"/>
    </source>
</evidence>
<organism evidence="4 5">
    <name type="scientific">Teladorsagia circumcincta</name>
    <name type="common">Brown stomach worm</name>
    <name type="synonym">Ostertagia circumcincta</name>
    <dbReference type="NCBI Taxonomy" id="45464"/>
    <lineage>
        <taxon>Eukaryota</taxon>
        <taxon>Metazoa</taxon>
        <taxon>Ecdysozoa</taxon>
        <taxon>Nematoda</taxon>
        <taxon>Chromadorea</taxon>
        <taxon>Rhabditida</taxon>
        <taxon>Rhabditina</taxon>
        <taxon>Rhabditomorpha</taxon>
        <taxon>Strongyloidea</taxon>
        <taxon>Trichostrongylidae</taxon>
        <taxon>Teladorsagia</taxon>
    </lineage>
</organism>